<dbReference type="InterPro" id="IPR002018">
    <property type="entry name" value="CarbesteraseB"/>
</dbReference>
<dbReference type="Gene3D" id="3.40.50.1820">
    <property type="entry name" value="alpha/beta hydrolase"/>
    <property type="match status" value="1"/>
</dbReference>
<dbReference type="AlphaFoldDB" id="A0A0D1Z0P0"/>
<proteinExistence type="inferred from homology"/>
<keyword evidence="2 3" id="KW-0378">Hydrolase</keyword>
<organism evidence="5 6">
    <name type="scientific">Verruconis gallopava</name>
    <dbReference type="NCBI Taxonomy" id="253628"/>
    <lineage>
        <taxon>Eukaryota</taxon>
        <taxon>Fungi</taxon>
        <taxon>Dikarya</taxon>
        <taxon>Ascomycota</taxon>
        <taxon>Pezizomycotina</taxon>
        <taxon>Dothideomycetes</taxon>
        <taxon>Pleosporomycetidae</taxon>
        <taxon>Venturiales</taxon>
        <taxon>Sympoventuriaceae</taxon>
        <taxon>Verruconis</taxon>
    </lineage>
</organism>
<comment type="similarity">
    <text evidence="1 3">Belongs to the type-B carboxylesterase/lipase family.</text>
</comment>
<dbReference type="PROSITE" id="PS00122">
    <property type="entry name" value="CARBOXYLESTERASE_B_1"/>
    <property type="match status" value="1"/>
</dbReference>
<dbReference type="PANTHER" id="PTHR11559">
    <property type="entry name" value="CARBOXYLESTERASE"/>
    <property type="match status" value="1"/>
</dbReference>
<evidence type="ECO:0000256" key="1">
    <source>
        <dbReference type="ARBA" id="ARBA00005964"/>
    </source>
</evidence>
<reference evidence="5 6" key="1">
    <citation type="submission" date="2015-01" db="EMBL/GenBank/DDBJ databases">
        <title>The Genome Sequence of Ochroconis gallopava CBS43764.</title>
        <authorList>
            <consortium name="The Broad Institute Genomics Platform"/>
            <person name="Cuomo C."/>
            <person name="de Hoog S."/>
            <person name="Gorbushina A."/>
            <person name="Stielow B."/>
            <person name="Teixiera M."/>
            <person name="Abouelleil A."/>
            <person name="Chapman S.B."/>
            <person name="Priest M."/>
            <person name="Young S.K."/>
            <person name="Wortman J."/>
            <person name="Nusbaum C."/>
            <person name="Birren B."/>
        </authorList>
    </citation>
    <scope>NUCLEOTIDE SEQUENCE [LARGE SCALE GENOMIC DNA]</scope>
    <source>
        <strain evidence="5 6">CBS 43764</strain>
    </source>
</reference>
<dbReference type="InParanoid" id="A0A0D1Z0P0"/>
<name>A0A0D1Z0P0_9PEZI</name>
<dbReference type="Proteomes" id="UP000053259">
    <property type="component" value="Unassembled WGS sequence"/>
</dbReference>
<sequence length="572" mass="62473">MEWAKLVALCLTLKLTAAAPSKRWNLPTVDLGYEIHQAAVYNEELKFYNFSNIPFAAPPLGELRFAAPQPPLKSTSSEPNTGAGIKICPQAIPGNIEIASAFGTDYIVELFRGNGTANPDLIPINTTVAPFSYTPNPFETEDCLYLDVVVPEEIFNAGPSAKAPVLVQIYGGGYVFGDKAGLTGTTGRPEGLLERSGNKIIYVTMNYRLGAFGWSAGPTFQASGGTANVGLLDQRAAIEWVQKYISKFGGDPEMITLIGESAGGGSIQHQITAYGGNKGPNPFQRAIPQSPGFLPIRSNNYTEQTFLDFLRYANVSSLEELRALPTERLLAANAQQIYNTKIIGTFTYGPVVDGDFVPDLPGNLLAYGYFDKNVSILAGHNMREGYTFTSPFMQNDSAVISQLKSIFPGAPLDVLLYVVTDLYPAIYDGSQPYRNWFERAALMTTEFSFICNDYYMTSAVPNQSYGYLFNIFPALHGEDVPYTYYYGYPPNATDFSEVQNANAAYTLQDWELSFAMGGAPTTTVPGSPNLPLYANNSQIGMLNGLLGSFQATLGPDNANNDRCRWWQKALYA</sequence>
<gene>
    <name evidence="5" type="ORF">PV09_02956</name>
</gene>
<dbReference type="GeneID" id="27310929"/>
<feature type="chain" id="PRO_5005112333" description="Carboxylic ester hydrolase" evidence="3">
    <location>
        <begin position="19"/>
        <end position="572"/>
    </location>
</feature>
<evidence type="ECO:0000256" key="3">
    <source>
        <dbReference type="RuleBase" id="RU361235"/>
    </source>
</evidence>
<dbReference type="OrthoDB" id="408631at2759"/>
<dbReference type="EC" id="3.1.1.-" evidence="3"/>
<keyword evidence="6" id="KW-1185">Reference proteome</keyword>
<dbReference type="Pfam" id="PF00135">
    <property type="entry name" value="COesterase"/>
    <property type="match status" value="1"/>
</dbReference>
<dbReference type="InterPro" id="IPR050309">
    <property type="entry name" value="Type-B_Carboxylest/Lipase"/>
</dbReference>
<dbReference type="InterPro" id="IPR019819">
    <property type="entry name" value="Carboxylesterase_B_CS"/>
</dbReference>
<feature type="signal peptide" evidence="3">
    <location>
        <begin position="1"/>
        <end position="18"/>
    </location>
</feature>
<accession>A0A0D1Z0P0</accession>
<dbReference type="SUPFAM" id="SSF53474">
    <property type="entry name" value="alpha/beta-Hydrolases"/>
    <property type="match status" value="1"/>
</dbReference>
<dbReference type="GO" id="GO:0016787">
    <property type="term" value="F:hydrolase activity"/>
    <property type="evidence" value="ECO:0007669"/>
    <property type="project" value="UniProtKB-KW"/>
</dbReference>
<dbReference type="ESTHER" id="9pezi-a0a0d1z0p0">
    <property type="family name" value="Fungal_carboxylesterase_lipase"/>
</dbReference>
<dbReference type="PROSITE" id="PS00941">
    <property type="entry name" value="CARBOXYLESTERASE_B_2"/>
    <property type="match status" value="1"/>
</dbReference>
<dbReference type="RefSeq" id="XP_016216391.1">
    <property type="nucleotide sequence ID" value="XM_016356085.1"/>
</dbReference>
<dbReference type="STRING" id="253628.A0A0D1Z0P0"/>
<feature type="domain" description="Carboxylesterase type B" evidence="4">
    <location>
        <begin position="42"/>
        <end position="533"/>
    </location>
</feature>
<keyword evidence="3" id="KW-0732">Signal</keyword>
<dbReference type="InterPro" id="IPR029058">
    <property type="entry name" value="AB_hydrolase_fold"/>
</dbReference>
<dbReference type="InterPro" id="IPR019826">
    <property type="entry name" value="Carboxylesterase_B_AS"/>
</dbReference>
<evidence type="ECO:0000313" key="6">
    <source>
        <dbReference type="Proteomes" id="UP000053259"/>
    </source>
</evidence>
<dbReference type="EMBL" id="KN847535">
    <property type="protein sequence ID" value="KIW06522.1"/>
    <property type="molecule type" value="Genomic_DNA"/>
</dbReference>
<dbReference type="HOGENOM" id="CLU_006586_10_5_1"/>
<evidence type="ECO:0000256" key="2">
    <source>
        <dbReference type="ARBA" id="ARBA00022801"/>
    </source>
</evidence>
<evidence type="ECO:0000313" key="5">
    <source>
        <dbReference type="EMBL" id="KIW06522.1"/>
    </source>
</evidence>
<dbReference type="VEuPathDB" id="FungiDB:PV09_02956"/>
<evidence type="ECO:0000259" key="4">
    <source>
        <dbReference type="Pfam" id="PF00135"/>
    </source>
</evidence>
<protein>
    <recommendedName>
        <fullName evidence="3">Carboxylic ester hydrolase</fullName>
        <ecNumber evidence="3">3.1.1.-</ecNumber>
    </recommendedName>
</protein>